<dbReference type="GO" id="GO:0004650">
    <property type="term" value="F:polygalacturonase activity"/>
    <property type="evidence" value="ECO:0007669"/>
    <property type="project" value="InterPro"/>
</dbReference>
<evidence type="ECO:0000256" key="3">
    <source>
        <dbReference type="ARBA" id="ARBA00022512"/>
    </source>
</evidence>
<dbReference type="InterPro" id="IPR012334">
    <property type="entry name" value="Pectin_lyas_fold"/>
</dbReference>
<evidence type="ECO:0000256" key="7">
    <source>
        <dbReference type="ARBA" id="ARBA00023316"/>
    </source>
</evidence>
<evidence type="ECO:0000256" key="8">
    <source>
        <dbReference type="PROSITE-ProRule" id="PRU10052"/>
    </source>
</evidence>
<dbReference type="SUPFAM" id="SSF51126">
    <property type="entry name" value="Pectin lyase-like"/>
    <property type="match status" value="1"/>
</dbReference>
<dbReference type="Pfam" id="PF00295">
    <property type="entry name" value="Glyco_hydro_28"/>
    <property type="match status" value="1"/>
</dbReference>
<dbReference type="KEGG" id="crb:17880022"/>
<evidence type="ECO:0008006" key="13">
    <source>
        <dbReference type="Google" id="ProtNLM"/>
    </source>
</evidence>
<keyword evidence="7" id="KW-0961">Cell wall biogenesis/degradation</keyword>
<feature type="chain" id="PRO_5004341643" description="Pectate lyase superfamily protein domain-containing protein" evidence="10">
    <location>
        <begin position="32"/>
        <end position="403"/>
    </location>
</feature>
<proteinExistence type="inferred from homology"/>
<accession>R0H694</accession>
<dbReference type="OrthoDB" id="1036798at2759"/>
<sequence length="403" mass="43527">MERSVQRTNLQHVCILSTLTIFLSLSRPTHATKQLNVLSFGAKTNGIVDSALAFLKAWDAACGSTDAAVIYVPKGRYLVSPVRFIGVGCKSLNIVFRIDGTLVGSEDYMFLGKEANWLSFERVSGVSIIGGSLDAKGPSLWSCKASSSNNNCPVGATTMSFVESSRIKVKGLLSLNSQMFHIVINRCRDVKLDDIRIVADGKSPNTDGIHVQLSTDVEIRNASIKTGDDCISIGPGAKNLWVEGITCGPGHGISIGSLGKDREEEGVQNVTVKKTVFVGTDNGLRIKSWANPTSGFVQRVRFLDSLMFNVKFPIIIDQHYCPHNINCPSEESGVKINDVIYQGIRGTSATKVAVKLDCSSKTPCTRIIMKDINLKYANEAAQSSCNNVLGDSTLGLVKPQACF</sequence>
<dbReference type="InterPro" id="IPR006626">
    <property type="entry name" value="PbH1"/>
</dbReference>
<keyword evidence="4" id="KW-0964">Secreted</keyword>
<keyword evidence="10" id="KW-0732">Signal</keyword>
<dbReference type="GO" id="GO:0071555">
    <property type="term" value="P:cell wall organization"/>
    <property type="evidence" value="ECO:0007669"/>
    <property type="project" value="UniProtKB-KW"/>
</dbReference>
<evidence type="ECO:0000256" key="9">
    <source>
        <dbReference type="RuleBase" id="RU361169"/>
    </source>
</evidence>
<evidence type="ECO:0000256" key="5">
    <source>
        <dbReference type="ARBA" id="ARBA00022801"/>
    </source>
</evidence>
<feature type="active site" evidence="8">
    <location>
        <position position="251"/>
    </location>
</feature>
<dbReference type="SMART" id="SM00710">
    <property type="entry name" value="PbH1"/>
    <property type="match status" value="4"/>
</dbReference>
<comment type="subcellular location">
    <subcellularLocation>
        <location evidence="1">Secreted</location>
        <location evidence="1">Cell wall</location>
    </subcellularLocation>
</comment>
<evidence type="ECO:0000256" key="10">
    <source>
        <dbReference type="SAM" id="SignalP"/>
    </source>
</evidence>
<dbReference type="GO" id="GO:0005975">
    <property type="term" value="P:carbohydrate metabolic process"/>
    <property type="evidence" value="ECO:0007669"/>
    <property type="project" value="InterPro"/>
</dbReference>
<comment type="similarity">
    <text evidence="2 9">Belongs to the glycosyl hydrolase 28 family.</text>
</comment>
<keyword evidence="6 9" id="KW-0326">Glycosidase</keyword>
<dbReference type="PROSITE" id="PS00502">
    <property type="entry name" value="POLYGALACTURONASE"/>
    <property type="match status" value="1"/>
</dbReference>
<dbReference type="EMBL" id="KB870811">
    <property type="protein sequence ID" value="EOA19038.1"/>
    <property type="molecule type" value="Genomic_DNA"/>
</dbReference>
<evidence type="ECO:0000256" key="2">
    <source>
        <dbReference type="ARBA" id="ARBA00008834"/>
    </source>
</evidence>
<dbReference type="FunFam" id="2.160.20.10:FF:000004">
    <property type="entry name" value="Pectin lyase-like superfamily protein"/>
    <property type="match status" value="1"/>
</dbReference>
<dbReference type="Proteomes" id="UP000029121">
    <property type="component" value="Unassembled WGS sequence"/>
</dbReference>
<dbReference type="InterPro" id="IPR000743">
    <property type="entry name" value="Glyco_hydro_28"/>
</dbReference>
<dbReference type="PANTHER" id="PTHR31375">
    <property type="match status" value="1"/>
</dbReference>
<organism evidence="11 12">
    <name type="scientific">Capsella rubella</name>
    <dbReference type="NCBI Taxonomy" id="81985"/>
    <lineage>
        <taxon>Eukaryota</taxon>
        <taxon>Viridiplantae</taxon>
        <taxon>Streptophyta</taxon>
        <taxon>Embryophyta</taxon>
        <taxon>Tracheophyta</taxon>
        <taxon>Spermatophyta</taxon>
        <taxon>Magnoliopsida</taxon>
        <taxon>eudicotyledons</taxon>
        <taxon>Gunneridae</taxon>
        <taxon>Pentapetalae</taxon>
        <taxon>rosids</taxon>
        <taxon>malvids</taxon>
        <taxon>Brassicales</taxon>
        <taxon>Brassicaceae</taxon>
        <taxon>Camelineae</taxon>
        <taxon>Capsella</taxon>
    </lineage>
</organism>
<dbReference type="Gene3D" id="2.160.20.10">
    <property type="entry name" value="Single-stranded right-handed beta-helix, Pectin lyase-like"/>
    <property type="match status" value="1"/>
</dbReference>
<dbReference type="eggNOG" id="ENOG502QTIV">
    <property type="taxonomic scope" value="Eukaryota"/>
</dbReference>
<gene>
    <name evidence="11" type="ORF">CARUB_v10007695mg</name>
</gene>
<protein>
    <recommendedName>
        <fullName evidence="13">Pectate lyase superfamily protein domain-containing protein</fullName>
    </recommendedName>
</protein>
<name>R0H694_9BRAS</name>
<feature type="signal peptide" evidence="10">
    <location>
        <begin position="1"/>
        <end position="31"/>
    </location>
</feature>
<evidence type="ECO:0000313" key="11">
    <source>
        <dbReference type="EMBL" id="EOA19038.1"/>
    </source>
</evidence>
<evidence type="ECO:0000256" key="1">
    <source>
        <dbReference type="ARBA" id="ARBA00004191"/>
    </source>
</evidence>
<evidence type="ECO:0000256" key="4">
    <source>
        <dbReference type="ARBA" id="ARBA00022525"/>
    </source>
</evidence>
<keyword evidence="3" id="KW-0134">Cell wall</keyword>
<evidence type="ECO:0000256" key="6">
    <source>
        <dbReference type="ARBA" id="ARBA00023295"/>
    </source>
</evidence>
<dbReference type="STRING" id="81985.R0H694"/>
<keyword evidence="12" id="KW-1185">Reference proteome</keyword>
<reference evidence="12" key="1">
    <citation type="journal article" date="2013" name="Nat. Genet.">
        <title>The Capsella rubella genome and the genomic consequences of rapid mating system evolution.</title>
        <authorList>
            <person name="Slotte T."/>
            <person name="Hazzouri K.M."/>
            <person name="Agren J.A."/>
            <person name="Koenig D."/>
            <person name="Maumus F."/>
            <person name="Guo Y.L."/>
            <person name="Steige K."/>
            <person name="Platts A.E."/>
            <person name="Escobar J.S."/>
            <person name="Newman L.K."/>
            <person name="Wang W."/>
            <person name="Mandakova T."/>
            <person name="Vello E."/>
            <person name="Smith L.M."/>
            <person name="Henz S.R."/>
            <person name="Steffen J."/>
            <person name="Takuno S."/>
            <person name="Brandvain Y."/>
            <person name="Coop G."/>
            <person name="Andolfatto P."/>
            <person name="Hu T.T."/>
            <person name="Blanchette M."/>
            <person name="Clark R.M."/>
            <person name="Quesneville H."/>
            <person name="Nordborg M."/>
            <person name="Gaut B.S."/>
            <person name="Lysak M.A."/>
            <person name="Jenkins J."/>
            <person name="Grimwood J."/>
            <person name="Chapman J."/>
            <person name="Prochnik S."/>
            <person name="Shu S."/>
            <person name="Rokhsar D."/>
            <person name="Schmutz J."/>
            <person name="Weigel D."/>
            <person name="Wright S.I."/>
        </authorList>
    </citation>
    <scope>NUCLEOTIDE SEQUENCE [LARGE SCALE GENOMIC DNA]</scope>
    <source>
        <strain evidence="12">cv. Monte Gargano</strain>
    </source>
</reference>
<evidence type="ECO:0000313" key="12">
    <source>
        <dbReference type="Proteomes" id="UP000029121"/>
    </source>
</evidence>
<keyword evidence="5 9" id="KW-0378">Hydrolase</keyword>
<dbReference type="InterPro" id="IPR011050">
    <property type="entry name" value="Pectin_lyase_fold/virulence"/>
</dbReference>
<dbReference type="AlphaFoldDB" id="R0H694"/>